<dbReference type="SMART" id="SM00271">
    <property type="entry name" value="DnaJ"/>
    <property type="match status" value="1"/>
</dbReference>
<dbReference type="SUPFAM" id="SSF46565">
    <property type="entry name" value="Chaperone J-domain"/>
    <property type="match status" value="1"/>
</dbReference>
<feature type="domain" description="J" evidence="1">
    <location>
        <begin position="488"/>
        <end position="558"/>
    </location>
</feature>
<dbReference type="InterPro" id="IPR036869">
    <property type="entry name" value="J_dom_sf"/>
</dbReference>
<accession>A0A7S2RYC2</accession>
<dbReference type="CDD" id="cd06257">
    <property type="entry name" value="DnaJ"/>
    <property type="match status" value="1"/>
</dbReference>
<dbReference type="Gene3D" id="1.10.287.110">
    <property type="entry name" value="DnaJ domain"/>
    <property type="match status" value="1"/>
</dbReference>
<proteinExistence type="predicted"/>
<dbReference type="PROSITE" id="PS50076">
    <property type="entry name" value="DNAJ_2"/>
    <property type="match status" value="1"/>
</dbReference>
<evidence type="ECO:0000259" key="1">
    <source>
        <dbReference type="PROSITE" id="PS50076"/>
    </source>
</evidence>
<dbReference type="InterPro" id="IPR050817">
    <property type="entry name" value="DjlA_DnaK_co-chaperone"/>
</dbReference>
<dbReference type="PROSITE" id="PS00636">
    <property type="entry name" value="DNAJ_1"/>
    <property type="match status" value="1"/>
</dbReference>
<reference evidence="2" key="1">
    <citation type="submission" date="2021-01" db="EMBL/GenBank/DDBJ databases">
        <authorList>
            <person name="Corre E."/>
            <person name="Pelletier E."/>
            <person name="Niang G."/>
            <person name="Scheremetjew M."/>
            <person name="Finn R."/>
            <person name="Kale V."/>
            <person name="Holt S."/>
            <person name="Cochrane G."/>
            <person name="Meng A."/>
            <person name="Brown T."/>
            <person name="Cohen L."/>
        </authorList>
    </citation>
    <scope>NUCLEOTIDE SEQUENCE</scope>
    <source>
        <strain evidence="2">NY070348D</strain>
    </source>
</reference>
<evidence type="ECO:0000313" key="2">
    <source>
        <dbReference type="EMBL" id="CAD9684056.1"/>
    </source>
</evidence>
<dbReference type="PANTHER" id="PTHR24074">
    <property type="entry name" value="CO-CHAPERONE PROTEIN DJLA"/>
    <property type="match status" value="1"/>
</dbReference>
<dbReference type="PRINTS" id="PR00625">
    <property type="entry name" value="JDOMAIN"/>
</dbReference>
<dbReference type="EMBL" id="HBHK01013199">
    <property type="protein sequence ID" value="CAD9684056.1"/>
    <property type="molecule type" value="Transcribed_RNA"/>
</dbReference>
<name>A0A7S2RYC2_9STRA</name>
<dbReference type="InterPro" id="IPR001623">
    <property type="entry name" value="DnaJ_domain"/>
</dbReference>
<dbReference type="AlphaFoldDB" id="A0A7S2RYC2"/>
<sequence length="695" mass="78323">MKAHERIQTVCDYVDSHKKVYEKLFRGDQSCERMFNYFTMKSRSFCTAYIRSMSENGCLQYEFVNSLLNANVVVAKPTPKFDIIFEQDESQETPLFFKKLYSGWCVKLDREGFNRLAYTDSITGETIDTNIHRLIVRGKVFRIPGIDDLVQSKICVVYCCADRFHVGRNEESIRRKEDSADRAKSLKLGHNYTAHGHYHTNSTLKSESQDEDACLVSQVVELVFEDEACYFHDGDDVTNNHLVLAEHSMNEELTCLLVRRINDAVVYNVDSLYQVVRTRLERVSFGEKVQYWGSLRSSEATSEKLLCALFDACLGDGSNNKLSSVVFESAQEVAQQYLREYEGLDPDQVSNKLIQWQSSINLSTGFATGFGGFLTMPFTIPAGLLAAWTTSARLAFAIAFVWGHDVFHPRVCAAVLYCLTGSDKKEDEKEENNESAPEESLRKRLHSKWVLYTGGKSAVVELSLSKIVEHQNEDAADTEKTFSKHFDTLYDILGVEQDATQREIRAAYRRLALKYHPDKVVHTCEEDIDAANKHFQVLGAAYEQLGDIEKRQEYDLKLKQGRWSWNEFTWNQNLDKAREAFENASKQLSEAVLADHHDFSTHAASRAVTKVVFETAEHVGTRGVNAAAVHSFSRMATTVELETSIHAGEKLAARATTSSSAKLIPILGALISGAIDCATTASVGRCSKRVFKVNS</sequence>
<gene>
    <name evidence="2" type="ORF">QSP1433_LOCUS8298</name>
</gene>
<organism evidence="2">
    <name type="scientific">Mucochytrium quahogii</name>
    <dbReference type="NCBI Taxonomy" id="96639"/>
    <lineage>
        <taxon>Eukaryota</taxon>
        <taxon>Sar</taxon>
        <taxon>Stramenopiles</taxon>
        <taxon>Bigyra</taxon>
        <taxon>Labyrinthulomycetes</taxon>
        <taxon>Thraustochytrida</taxon>
        <taxon>Thraustochytriidae</taxon>
        <taxon>Mucochytrium</taxon>
    </lineage>
</organism>
<dbReference type="Pfam" id="PF00226">
    <property type="entry name" value="DnaJ"/>
    <property type="match status" value="1"/>
</dbReference>
<dbReference type="InterPro" id="IPR018253">
    <property type="entry name" value="DnaJ_domain_CS"/>
</dbReference>
<protein>
    <recommendedName>
        <fullName evidence="1">J domain-containing protein</fullName>
    </recommendedName>
</protein>